<feature type="compositionally biased region" description="Polar residues" evidence="8">
    <location>
        <begin position="7"/>
        <end position="20"/>
    </location>
</feature>
<keyword evidence="5 7" id="KW-0694">RNA-binding</keyword>
<comment type="subcellular location">
    <subcellularLocation>
        <location evidence="2">Nucleus</location>
        <location evidence="2">Nucleolus</location>
    </subcellularLocation>
</comment>
<dbReference type="PANTHER" id="PTHR23236">
    <property type="entry name" value="EUKARYOTIC TRANSLATION INITIATION FACTOR 4B/4H"/>
    <property type="match status" value="1"/>
</dbReference>
<dbReference type="GO" id="GO:0005730">
    <property type="term" value="C:nucleolus"/>
    <property type="evidence" value="ECO:0007669"/>
    <property type="project" value="UniProtKB-SubCell"/>
</dbReference>
<dbReference type="InterPro" id="IPR000504">
    <property type="entry name" value="RRM_dom"/>
</dbReference>
<evidence type="ECO:0000256" key="6">
    <source>
        <dbReference type="ARBA" id="ARBA00023242"/>
    </source>
</evidence>
<evidence type="ECO:0000256" key="1">
    <source>
        <dbReference type="ARBA" id="ARBA00002475"/>
    </source>
</evidence>
<dbReference type="EMBL" id="WIWV01000102">
    <property type="protein sequence ID" value="KAF7713886.1"/>
    <property type="molecule type" value="Genomic_DNA"/>
</dbReference>
<evidence type="ECO:0000256" key="8">
    <source>
        <dbReference type="SAM" id="MobiDB-lite"/>
    </source>
</evidence>
<feature type="region of interest" description="Disordered" evidence="8">
    <location>
        <begin position="489"/>
        <end position="535"/>
    </location>
</feature>
<dbReference type="Proteomes" id="UP000631181">
    <property type="component" value="Unassembled WGS sequence"/>
</dbReference>
<gene>
    <name evidence="10" type="ORF">PECM_000444</name>
</gene>
<evidence type="ECO:0000256" key="3">
    <source>
        <dbReference type="ARBA" id="ARBA00007077"/>
    </source>
</evidence>
<feature type="domain" description="RRM" evidence="9">
    <location>
        <begin position="326"/>
        <end position="437"/>
    </location>
</feature>
<keyword evidence="11" id="KW-1185">Reference proteome</keyword>
<comment type="similarity">
    <text evidence="3">Belongs to the RRM RBM34 family.</text>
</comment>
<dbReference type="GO" id="GO:0019843">
    <property type="term" value="F:rRNA binding"/>
    <property type="evidence" value="ECO:0007669"/>
    <property type="project" value="TreeGrafter"/>
</dbReference>
<dbReference type="Gene3D" id="3.30.70.330">
    <property type="match status" value="2"/>
</dbReference>
<evidence type="ECO:0000256" key="4">
    <source>
        <dbReference type="ARBA" id="ARBA00015520"/>
    </source>
</evidence>
<evidence type="ECO:0000256" key="2">
    <source>
        <dbReference type="ARBA" id="ARBA00004604"/>
    </source>
</evidence>
<feature type="compositionally biased region" description="Basic residues" evidence="8">
    <location>
        <begin position="503"/>
        <end position="522"/>
    </location>
</feature>
<evidence type="ECO:0000313" key="10">
    <source>
        <dbReference type="EMBL" id="KAF7713886.1"/>
    </source>
</evidence>
<dbReference type="OrthoDB" id="442677at2759"/>
<evidence type="ECO:0000256" key="7">
    <source>
        <dbReference type="PROSITE-ProRule" id="PRU00176"/>
    </source>
</evidence>
<feature type="region of interest" description="Disordered" evidence="8">
    <location>
        <begin position="1"/>
        <end position="205"/>
    </location>
</feature>
<accession>A0A8J8VXW7</accession>
<feature type="region of interest" description="Disordered" evidence="8">
    <location>
        <begin position="438"/>
        <end position="461"/>
    </location>
</feature>
<dbReference type="PROSITE" id="PS50102">
    <property type="entry name" value="RRM"/>
    <property type="match status" value="1"/>
</dbReference>
<feature type="compositionally biased region" description="Basic and acidic residues" evidence="8">
    <location>
        <begin position="124"/>
        <end position="160"/>
    </location>
</feature>
<dbReference type="InterPro" id="IPR012677">
    <property type="entry name" value="Nucleotide-bd_a/b_plait_sf"/>
</dbReference>
<dbReference type="AlphaFoldDB" id="A0A8J8VXW7"/>
<dbReference type="InterPro" id="IPR035979">
    <property type="entry name" value="RBD_domain_sf"/>
</dbReference>
<dbReference type="GO" id="GO:0000463">
    <property type="term" value="P:maturation of LSU-rRNA from tricistronic rRNA transcript (SSU-rRNA, 5.8S rRNA, LSU-rRNA)"/>
    <property type="evidence" value="ECO:0007669"/>
    <property type="project" value="TreeGrafter"/>
</dbReference>
<evidence type="ECO:0000313" key="11">
    <source>
        <dbReference type="Proteomes" id="UP000631181"/>
    </source>
</evidence>
<feature type="compositionally biased region" description="Acidic residues" evidence="8">
    <location>
        <begin position="161"/>
        <end position="178"/>
    </location>
</feature>
<keyword evidence="6" id="KW-0539">Nucleus</keyword>
<organism evidence="10 11">
    <name type="scientific">Penicillium ucsense</name>
    <dbReference type="NCBI Taxonomy" id="2839758"/>
    <lineage>
        <taxon>Eukaryota</taxon>
        <taxon>Fungi</taxon>
        <taxon>Dikarya</taxon>
        <taxon>Ascomycota</taxon>
        <taxon>Pezizomycotina</taxon>
        <taxon>Eurotiomycetes</taxon>
        <taxon>Eurotiomycetidae</taxon>
        <taxon>Eurotiales</taxon>
        <taxon>Aspergillaceae</taxon>
        <taxon>Penicillium</taxon>
    </lineage>
</organism>
<evidence type="ECO:0000259" key="9">
    <source>
        <dbReference type="PROSITE" id="PS50102"/>
    </source>
</evidence>
<sequence>MGKKSKSQATSATEPSTNGGSLPFLGSAPLDAGLSSLFEKSAGPVKTPTVKYVDFKPRKKAEDVMETAPSDAESEDEVMADEGDSSAEDSSESQEAEVEQQRVSDKQSRKRKRAGAEDDLEGSYMRRLEKEEQRAQEKREAEHAKRQKPTEDDDNDKSVDAADDSQSDAEPSDDEEEKAADAKEPVPVHESLSGASKASEVEKSSRTVFLGNVSTEAIKSKSAKKTLLRHLASFCSDLPESSGPHKVESIRFRSVPFASGGGVPKRASFARREILDDTTHSTNAYAVYTTVQAARKAPAALNGTIVLDRHLRVDSIAHPAEIDNKRCVFVGNLDFVDQEVAGEDEDGKKKKPRKPSDIEEGLWRVFNAHTGDTKDKKSVKKNVEFVRVIRDQNTRVGKGFAYVQFYEGTCVEQAILLNEKNFPPLLPRKIRVTRARKMMKRRDDSAGKGARSGDLARKTLQGRAGKLLGRAGASKLKTESKGGIAGNSFVFEGHRASEGKSTLKVKGKSRGSKGKPKNRSSKRAAAYRAAGGQRP</sequence>
<feature type="compositionally biased region" description="Basic and acidic residues" evidence="8">
    <location>
        <begin position="53"/>
        <end position="63"/>
    </location>
</feature>
<name>A0A8J8VXW7_9EURO</name>
<feature type="compositionally biased region" description="Acidic residues" evidence="8">
    <location>
        <begin position="72"/>
        <end position="98"/>
    </location>
</feature>
<comment type="caution">
    <text evidence="10">The sequence shown here is derived from an EMBL/GenBank/DDBJ whole genome shotgun (WGS) entry which is preliminary data.</text>
</comment>
<protein>
    <recommendedName>
        <fullName evidence="4">Nucleolar protein 12</fullName>
    </recommendedName>
</protein>
<reference evidence="10" key="1">
    <citation type="journal article" date="2020" name="Front. Microbiol.">
        <title>Gene regulatory networks of Penicillium echinulatum 2HH and Penicillium oxalicum 114-2 inferred by a computational biology approach.</title>
        <authorList>
            <person name="Lenz A.R."/>
            <person name="Galan-Vasquez E."/>
            <person name="Balbinot E."/>
            <person name="De Abreu F.P."/>
            <person name="De Oliveira N.S."/>
            <person name="Da Rosa L.O."/>
            <person name="De Avila E Silva S."/>
            <person name="Camassola M."/>
            <person name="Dillon A.J.P."/>
            <person name="Perez-Rueda E."/>
        </authorList>
    </citation>
    <scope>NUCLEOTIDE SEQUENCE</scope>
    <source>
        <strain evidence="10">S1M29</strain>
    </source>
</reference>
<evidence type="ECO:0000256" key="5">
    <source>
        <dbReference type="ARBA" id="ARBA00022884"/>
    </source>
</evidence>
<feature type="compositionally biased region" description="Low complexity" evidence="8">
    <location>
        <begin position="523"/>
        <end position="535"/>
    </location>
</feature>
<proteinExistence type="inferred from homology"/>
<comment type="function">
    <text evidence="1">Involved in pre-25S rRNA processing.</text>
</comment>
<dbReference type="PANTHER" id="PTHR23236:SF25">
    <property type="entry name" value="RNA-BINDING PROTEIN 34"/>
    <property type="match status" value="1"/>
</dbReference>
<dbReference type="SUPFAM" id="SSF54928">
    <property type="entry name" value="RNA-binding domain, RBD"/>
    <property type="match status" value="2"/>
</dbReference>